<organism evidence="1">
    <name type="scientific">marine sediment metagenome</name>
    <dbReference type="NCBI Taxonomy" id="412755"/>
    <lineage>
        <taxon>unclassified sequences</taxon>
        <taxon>metagenomes</taxon>
        <taxon>ecological metagenomes</taxon>
    </lineage>
</organism>
<feature type="non-terminal residue" evidence="1">
    <location>
        <position position="1"/>
    </location>
</feature>
<proteinExistence type="predicted"/>
<dbReference type="AlphaFoldDB" id="A0A0F9B182"/>
<dbReference type="EMBL" id="LAZR01051795">
    <property type="protein sequence ID" value="KKK84399.1"/>
    <property type="molecule type" value="Genomic_DNA"/>
</dbReference>
<accession>A0A0F9B182</accession>
<reference evidence="1" key="1">
    <citation type="journal article" date="2015" name="Nature">
        <title>Complex archaea that bridge the gap between prokaryotes and eukaryotes.</title>
        <authorList>
            <person name="Spang A."/>
            <person name="Saw J.H."/>
            <person name="Jorgensen S.L."/>
            <person name="Zaremba-Niedzwiedzka K."/>
            <person name="Martijn J."/>
            <person name="Lind A.E."/>
            <person name="van Eijk R."/>
            <person name="Schleper C."/>
            <person name="Guy L."/>
            <person name="Ettema T.J."/>
        </authorList>
    </citation>
    <scope>NUCLEOTIDE SEQUENCE</scope>
</reference>
<sequence length="413" mass="47699">GLIFDEETAGYLTRTINTLSSDKSIQQFLKAIDKPLNWWKVMATSVNPGFHFRNFYSNHFLGWIWQGGSYFNPRTHKDALYMTGRAFGNTNFRKYKVLGGSFTDAKMAGKYAHGKSMQDVFDFLWDRGAFRKQFRLRDIDPEEVVISVGAKRLAKRLNILGQESYLAKSGEWLGSVIESEARVAGFLTEFRKTGSMEMAWRKTQEVFINYQNLTPFERQVAKRIVPFWTWMKNNMVNQVKFVFTQPGRYGKIGKIKAALENVVDVDVPEYLQPAYFKDLGMWQLPITLPDGRPLFFNPNFPFQDLNRIKIDPRHPRKAMAEMTREVATSISPFLKLPIELIPERGYDIFRAKPLERYPGFKAPIPGILQPIVKWMYPLFPETAERLGMEYDGGIIRMDPKAAKAMEELVPAIN</sequence>
<evidence type="ECO:0000313" key="1">
    <source>
        <dbReference type="EMBL" id="KKK84399.1"/>
    </source>
</evidence>
<name>A0A0F9B182_9ZZZZ</name>
<feature type="non-terminal residue" evidence="1">
    <location>
        <position position="413"/>
    </location>
</feature>
<protein>
    <submittedName>
        <fullName evidence="1">Uncharacterized protein</fullName>
    </submittedName>
</protein>
<gene>
    <name evidence="1" type="ORF">LCGC14_2783730</name>
</gene>
<comment type="caution">
    <text evidence="1">The sequence shown here is derived from an EMBL/GenBank/DDBJ whole genome shotgun (WGS) entry which is preliminary data.</text>
</comment>